<dbReference type="RefSeq" id="WP_204892873.1">
    <property type="nucleotide sequence ID" value="NZ_JBHUFW010000012.1"/>
</dbReference>
<name>A0ABW4QLU3_9BACL</name>
<dbReference type="PANTHER" id="PTHR21310">
    <property type="entry name" value="AMINOGLYCOSIDE PHOSPHOTRANSFERASE-RELATED-RELATED"/>
    <property type="match status" value="1"/>
</dbReference>
<dbReference type="Proteomes" id="UP001597273">
    <property type="component" value="Unassembled WGS sequence"/>
</dbReference>
<accession>A0ABW4QLU3</accession>
<dbReference type="Gene3D" id="3.90.1200.10">
    <property type="match status" value="1"/>
</dbReference>
<dbReference type="EMBL" id="JBHUFW010000012">
    <property type="protein sequence ID" value="MFD1864349.1"/>
    <property type="molecule type" value="Genomic_DNA"/>
</dbReference>
<sequence>MAEERILQLPEEAAEWVEEALGGTHRISGAVALRGSTSSDVYKIETAGEEGRSEYVLRLFTKADWLAMEPDLARHEAASLEMAQQTGLPVPQLVAFEETGVPCGLQAVLMTKLPGTPLLKPENETDWLEKMAAALAEIHRHEARGFAWEYFSYNNALALDRPVWSRHPDEWMRAFFIVAGIRPEAKEHFIHRDFHPANLLWSKGRISGIVDWVNACIGPTGIDVGHCRLNLAQLHGVSTADRFLAAYRKIAGEQFEYHPYWDLLALTDGVDGPPAVYAGWQAFGMTGLTDELMRHRLDEYLLSLLDRFDEY</sequence>
<proteinExistence type="predicted"/>
<evidence type="ECO:0000259" key="1">
    <source>
        <dbReference type="Pfam" id="PF01636"/>
    </source>
</evidence>
<evidence type="ECO:0000313" key="2">
    <source>
        <dbReference type="EMBL" id="MFD1864349.1"/>
    </source>
</evidence>
<comment type="caution">
    <text evidence="2">The sequence shown here is derived from an EMBL/GenBank/DDBJ whole genome shotgun (WGS) entry which is preliminary data.</text>
</comment>
<dbReference type="SUPFAM" id="SSF56112">
    <property type="entry name" value="Protein kinase-like (PK-like)"/>
    <property type="match status" value="1"/>
</dbReference>
<gene>
    <name evidence="2" type="ORF">ACFSDB_15715</name>
</gene>
<dbReference type="PANTHER" id="PTHR21310:SF15">
    <property type="entry name" value="AMINOGLYCOSIDE PHOSPHOTRANSFERASE DOMAIN-CONTAINING PROTEIN"/>
    <property type="match status" value="1"/>
</dbReference>
<dbReference type="InterPro" id="IPR002575">
    <property type="entry name" value="Aminoglycoside_PTrfase"/>
</dbReference>
<evidence type="ECO:0000313" key="3">
    <source>
        <dbReference type="Proteomes" id="UP001597273"/>
    </source>
</evidence>
<reference evidence="3" key="1">
    <citation type="journal article" date="2019" name="Int. J. Syst. Evol. Microbiol.">
        <title>The Global Catalogue of Microorganisms (GCM) 10K type strain sequencing project: providing services to taxonomists for standard genome sequencing and annotation.</title>
        <authorList>
            <consortium name="The Broad Institute Genomics Platform"/>
            <consortium name="The Broad Institute Genome Sequencing Center for Infectious Disease"/>
            <person name="Wu L."/>
            <person name="Ma J."/>
        </authorList>
    </citation>
    <scope>NUCLEOTIDE SEQUENCE [LARGE SCALE GENOMIC DNA]</scope>
    <source>
        <strain evidence="3">CGMCC 1.15475</strain>
    </source>
</reference>
<organism evidence="2 3">
    <name type="scientific">Planococcus chinensis</name>
    <dbReference type="NCBI Taxonomy" id="272917"/>
    <lineage>
        <taxon>Bacteria</taxon>
        <taxon>Bacillati</taxon>
        <taxon>Bacillota</taxon>
        <taxon>Bacilli</taxon>
        <taxon>Bacillales</taxon>
        <taxon>Caryophanaceae</taxon>
        <taxon>Planococcus</taxon>
    </lineage>
</organism>
<protein>
    <submittedName>
        <fullName evidence="2">Phosphotransferase family protein</fullName>
    </submittedName>
</protein>
<dbReference type="InterPro" id="IPR051678">
    <property type="entry name" value="AGP_Transferase"/>
</dbReference>
<keyword evidence="3" id="KW-1185">Reference proteome</keyword>
<dbReference type="Gene3D" id="3.30.200.20">
    <property type="entry name" value="Phosphorylase Kinase, domain 1"/>
    <property type="match status" value="1"/>
</dbReference>
<feature type="domain" description="Aminoglycoside phosphotransferase" evidence="1">
    <location>
        <begin position="32"/>
        <end position="251"/>
    </location>
</feature>
<dbReference type="Pfam" id="PF01636">
    <property type="entry name" value="APH"/>
    <property type="match status" value="1"/>
</dbReference>
<dbReference type="InterPro" id="IPR011009">
    <property type="entry name" value="Kinase-like_dom_sf"/>
</dbReference>